<dbReference type="GO" id="GO:0006450">
    <property type="term" value="P:regulation of translational fidelity"/>
    <property type="evidence" value="ECO:0007669"/>
    <property type="project" value="InterPro"/>
</dbReference>
<gene>
    <name evidence="2" type="ORF">PLBR_LOCUS4702</name>
</gene>
<dbReference type="InterPro" id="IPR036113">
    <property type="entry name" value="Asp/Glu-ADT_sf_sub_c"/>
</dbReference>
<dbReference type="SUPFAM" id="SSF141000">
    <property type="entry name" value="Glu-tRNAGln amidotransferase C subunit"/>
    <property type="match status" value="1"/>
</dbReference>
<dbReference type="Pfam" id="PF02686">
    <property type="entry name" value="GatC"/>
    <property type="match status" value="1"/>
</dbReference>
<organism evidence="2 3">
    <name type="scientific">Plasmodiophora brassicae</name>
    <name type="common">Clubroot disease agent</name>
    <dbReference type="NCBI Taxonomy" id="37360"/>
    <lineage>
        <taxon>Eukaryota</taxon>
        <taxon>Sar</taxon>
        <taxon>Rhizaria</taxon>
        <taxon>Endomyxa</taxon>
        <taxon>Phytomyxea</taxon>
        <taxon>Plasmodiophorida</taxon>
        <taxon>Plasmodiophoridae</taxon>
        <taxon>Plasmodiophora</taxon>
    </lineage>
</organism>
<evidence type="ECO:0000313" key="3">
    <source>
        <dbReference type="Proteomes" id="UP000290189"/>
    </source>
</evidence>
<feature type="region of interest" description="Disordered" evidence="1">
    <location>
        <begin position="118"/>
        <end position="137"/>
    </location>
</feature>
<evidence type="ECO:0008006" key="4">
    <source>
        <dbReference type="Google" id="ProtNLM"/>
    </source>
</evidence>
<name>A0A3P3YBG3_PLABS</name>
<dbReference type="Proteomes" id="UP000290189">
    <property type="component" value="Unassembled WGS sequence"/>
</dbReference>
<dbReference type="AlphaFoldDB" id="A0A3P3YBG3"/>
<geneLocation type="mitochondrion" evidence="2"/>
<keyword evidence="2" id="KW-0496">Mitochondrion</keyword>
<evidence type="ECO:0000256" key="1">
    <source>
        <dbReference type="SAM" id="MobiDB-lite"/>
    </source>
</evidence>
<evidence type="ECO:0000313" key="2">
    <source>
        <dbReference type="EMBL" id="SPQ97487.1"/>
    </source>
</evidence>
<sequence>MGSIAGRAVARALVPPSTWSLRQALSAATASRATPVLSEDERGRLQAMCKVGDGESDAGIAAVIEWTAQVQNAPVPDDVQPVVSPLDFWGHSLRLTEDAALDPCPHDDILQHAPHVESSYFKLPRSPSGDDDDDTSA</sequence>
<reference evidence="2 3" key="1">
    <citation type="submission" date="2018-03" db="EMBL/GenBank/DDBJ databases">
        <authorList>
            <person name="Fogelqvist J."/>
        </authorList>
    </citation>
    <scope>NUCLEOTIDE SEQUENCE [LARGE SCALE GENOMIC DNA]</scope>
</reference>
<dbReference type="InterPro" id="IPR003837">
    <property type="entry name" value="GatC"/>
</dbReference>
<dbReference type="EMBL" id="OVEO01000007">
    <property type="protein sequence ID" value="SPQ97487.1"/>
    <property type="molecule type" value="Genomic_DNA"/>
</dbReference>
<proteinExistence type="predicted"/>
<protein>
    <recommendedName>
        <fullName evidence="4">Glutamyl-tRNA(Gln) amidotransferase subunit C, mitochondrial</fullName>
    </recommendedName>
</protein>
<accession>A0A3P3YBG3</accession>